<dbReference type="InterPro" id="IPR042178">
    <property type="entry name" value="Serpin_sf_1"/>
</dbReference>
<gene>
    <name evidence="4" type="ORF">QR680_014247</name>
</gene>
<reference evidence="4" key="1">
    <citation type="submission" date="2023-06" db="EMBL/GenBank/DDBJ databases">
        <title>Genomic analysis of the entomopathogenic nematode Steinernema hermaphroditum.</title>
        <authorList>
            <person name="Schwarz E.M."/>
            <person name="Heppert J.K."/>
            <person name="Baniya A."/>
            <person name="Schwartz H.T."/>
            <person name="Tan C.-H."/>
            <person name="Antoshechkin I."/>
            <person name="Sternberg P.W."/>
            <person name="Goodrich-Blair H."/>
            <person name="Dillman A.R."/>
        </authorList>
    </citation>
    <scope>NUCLEOTIDE SEQUENCE</scope>
    <source>
        <strain evidence="4">PS9179</strain>
        <tissue evidence="4">Whole animal</tissue>
    </source>
</reference>
<dbReference type="InterPro" id="IPR023796">
    <property type="entry name" value="Serpin_dom"/>
</dbReference>
<feature type="domain" description="Serpin" evidence="3">
    <location>
        <begin position="39"/>
        <end position="397"/>
    </location>
</feature>
<dbReference type="Pfam" id="PF00079">
    <property type="entry name" value="Serpin"/>
    <property type="match status" value="1"/>
</dbReference>
<name>A0AA39IAI6_9BILA</name>
<sequence length="429" mass="48130">MTTTKPPSCGTPRTRRLEHSERTELPSARKQWVSWQTNFAMHCVRSEHNCLTSVSSPLALSAVLAMLFLAGDEKTRMEIAKVMKSPQGLAKEVMRCFQKVFAEFRNHSKIRFAADIFVSGCLEVPDEFIMLTAELFGSVVKDTTTIDSVLRNADVYSPQTRVALVASTVVTAPWIVDEAKESRYYPFMSSYATRNGCQPYIVLSGRFRCLKARVYEAWMLPLGSAEGSQAKLALIIIRPVCVGLLSDMIERIHGYSFRGLIKRIVKQQEQRSRVLIPKFHIPFKSKRDSPTDLLSKSPNPYQNCEFPGISAEHTKLDHFFYNAAVSFSRSGVGFFDDEDPSSAIVSSPSQRSEFNHPTGVSKLAPEVFSVRFDSPFVFAIVDCVTEAVLTIGSYSGPQGVPAEVLSRTYKKPRFCERRNANERKKCSVM</sequence>
<evidence type="ECO:0000256" key="1">
    <source>
        <dbReference type="RuleBase" id="RU000411"/>
    </source>
</evidence>
<dbReference type="AlphaFoldDB" id="A0AA39IAI6"/>
<evidence type="ECO:0000313" key="5">
    <source>
        <dbReference type="Proteomes" id="UP001175271"/>
    </source>
</evidence>
<dbReference type="Gene3D" id="3.30.497.10">
    <property type="entry name" value="Antithrombin, subunit I, domain 2"/>
    <property type="match status" value="1"/>
</dbReference>
<dbReference type="Proteomes" id="UP001175271">
    <property type="component" value="Unassembled WGS sequence"/>
</dbReference>
<comment type="similarity">
    <text evidence="1">Belongs to the serpin family.</text>
</comment>
<feature type="region of interest" description="Disordered" evidence="2">
    <location>
        <begin position="1"/>
        <end position="23"/>
    </location>
</feature>
<evidence type="ECO:0000313" key="4">
    <source>
        <dbReference type="EMBL" id="KAK0419638.1"/>
    </source>
</evidence>
<dbReference type="InterPro" id="IPR042185">
    <property type="entry name" value="Serpin_sf_2"/>
</dbReference>
<dbReference type="InterPro" id="IPR036186">
    <property type="entry name" value="Serpin_sf"/>
</dbReference>
<evidence type="ECO:0000259" key="3">
    <source>
        <dbReference type="SMART" id="SM00093"/>
    </source>
</evidence>
<proteinExistence type="inferred from homology"/>
<keyword evidence="5" id="KW-1185">Reference proteome</keyword>
<dbReference type="SMART" id="SM00093">
    <property type="entry name" value="SERPIN"/>
    <property type="match status" value="1"/>
</dbReference>
<organism evidence="4 5">
    <name type="scientific">Steinernema hermaphroditum</name>
    <dbReference type="NCBI Taxonomy" id="289476"/>
    <lineage>
        <taxon>Eukaryota</taxon>
        <taxon>Metazoa</taxon>
        <taxon>Ecdysozoa</taxon>
        <taxon>Nematoda</taxon>
        <taxon>Chromadorea</taxon>
        <taxon>Rhabditida</taxon>
        <taxon>Tylenchina</taxon>
        <taxon>Panagrolaimomorpha</taxon>
        <taxon>Strongyloidoidea</taxon>
        <taxon>Steinernematidae</taxon>
        <taxon>Steinernema</taxon>
    </lineage>
</organism>
<protein>
    <recommendedName>
        <fullName evidence="3">Serpin domain-containing protein</fullName>
    </recommendedName>
</protein>
<dbReference type="SUPFAM" id="SSF56574">
    <property type="entry name" value="Serpins"/>
    <property type="match status" value="1"/>
</dbReference>
<dbReference type="Gene3D" id="2.30.39.10">
    <property type="entry name" value="Alpha-1-antitrypsin, domain 1"/>
    <property type="match status" value="1"/>
</dbReference>
<comment type="caution">
    <text evidence="4">The sequence shown here is derived from an EMBL/GenBank/DDBJ whole genome shotgun (WGS) entry which is preliminary data.</text>
</comment>
<accession>A0AA39IAI6</accession>
<dbReference type="EMBL" id="JAUCMV010000002">
    <property type="protein sequence ID" value="KAK0419638.1"/>
    <property type="molecule type" value="Genomic_DNA"/>
</dbReference>
<evidence type="ECO:0000256" key="2">
    <source>
        <dbReference type="SAM" id="MobiDB-lite"/>
    </source>
</evidence>